<dbReference type="Proteomes" id="UP000187550">
    <property type="component" value="Unassembled WGS sequence"/>
</dbReference>
<evidence type="ECO:0000313" key="12">
    <source>
        <dbReference type="Proteomes" id="UP000187550"/>
    </source>
</evidence>
<accession>A0A1U7PQS3</accession>
<feature type="active site" description="Proton acceptor" evidence="9">
    <location>
        <position position="62"/>
    </location>
</feature>
<dbReference type="GO" id="GO:0004834">
    <property type="term" value="F:tryptophan synthase activity"/>
    <property type="evidence" value="ECO:0007669"/>
    <property type="project" value="UniProtKB-UniRule"/>
</dbReference>
<evidence type="ECO:0000256" key="6">
    <source>
        <dbReference type="ARBA" id="ARBA00023141"/>
    </source>
</evidence>
<keyword evidence="7 9" id="KW-0456">Lyase</keyword>
<keyword evidence="5 9" id="KW-0822">Tryptophan biosynthesis</keyword>
<dbReference type="NCBIfam" id="TIGR00262">
    <property type="entry name" value="trpA"/>
    <property type="match status" value="1"/>
</dbReference>
<evidence type="ECO:0000313" key="11">
    <source>
        <dbReference type="EMBL" id="SIT87178.1"/>
    </source>
</evidence>
<dbReference type="Pfam" id="PF00290">
    <property type="entry name" value="Trp_syntA"/>
    <property type="match status" value="1"/>
</dbReference>
<dbReference type="SUPFAM" id="SSF51366">
    <property type="entry name" value="Ribulose-phoshate binding barrel"/>
    <property type="match status" value="1"/>
</dbReference>
<feature type="active site" description="Proton acceptor" evidence="9">
    <location>
        <position position="51"/>
    </location>
</feature>
<keyword evidence="4 9" id="KW-0028">Amino-acid biosynthesis</keyword>
<evidence type="ECO:0000256" key="8">
    <source>
        <dbReference type="ARBA" id="ARBA00049047"/>
    </source>
</evidence>
<comment type="function">
    <text evidence="1 9">The alpha subunit is responsible for the aldol cleavage of indoleglycerol phosphate to indole and glyceraldehyde 3-phosphate.</text>
</comment>
<comment type="catalytic activity">
    <reaction evidence="8 9">
        <text>(1S,2R)-1-C-(indol-3-yl)glycerol 3-phosphate + L-serine = D-glyceraldehyde 3-phosphate + L-tryptophan + H2O</text>
        <dbReference type="Rhea" id="RHEA:10532"/>
        <dbReference type="ChEBI" id="CHEBI:15377"/>
        <dbReference type="ChEBI" id="CHEBI:33384"/>
        <dbReference type="ChEBI" id="CHEBI:57912"/>
        <dbReference type="ChEBI" id="CHEBI:58866"/>
        <dbReference type="ChEBI" id="CHEBI:59776"/>
        <dbReference type="EC" id="4.2.1.20"/>
    </reaction>
</comment>
<evidence type="ECO:0000256" key="3">
    <source>
        <dbReference type="ARBA" id="ARBA00011270"/>
    </source>
</evidence>
<dbReference type="AlphaFoldDB" id="A0A1U7PQS3"/>
<dbReference type="GO" id="GO:0005829">
    <property type="term" value="C:cytosol"/>
    <property type="evidence" value="ECO:0007669"/>
    <property type="project" value="TreeGrafter"/>
</dbReference>
<keyword evidence="12" id="KW-1185">Reference proteome</keyword>
<dbReference type="InterPro" id="IPR011060">
    <property type="entry name" value="RibuloseP-bd_barrel"/>
</dbReference>
<organism evidence="11 12">
    <name type="scientific">Edaphobacillus lindanitolerans</name>
    <dbReference type="NCBI Taxonomy" id="550447"/>
    <lineage>
        <taxon>Bacteria</taxon>
        <taxon>Bacillati</taxon>
        <taxon>Bacillota</taxon>
        <taxon>Bacilli</taxon>
        <taxon>Bacillales</taxon>
        <taxon>Bacillaceae</taxon>
        <taxon>Edaphobacillus</taxon>
    </lineage>
</organism>
<dbReference type="PANTHER" id="PTHR43406">
    <property type="entry name" value="TRYPTOPHAN SYNTHASE, ALPHA CHAIN"/>
    <property type="match status" value="1"/>
</dbReference>
<comment type="subunit">
    <text evidence="3 9">Tetramer of two alpha and two beta chains.</text>
</comment>
<keyword evidence="6 9" id="KW-0057">Aromatic amino acid biosynthesis</keyword>
<comment type="pathway">
    <text evidence="2 9">Amino-acid biosynthesis; L-tryptophan biosynthesis; L-tryptophan from chorismate: step 5/5.</text>
</comment>
<dbReference type="UniPathway" id="UPA00035">
    <property type="reaction ID" value="UER00044"/>
</dbReference>
<name>A0A1U7PQS3_9BACI</name>
<sequence>MTADKLAGAIREANGRGGCAFVPYIMAGDGGLGRLEEQILFLQEAGATAVELGIPFSDPAADGPVIQQAGIRSLESGTTLAKVMQAVGGFSEEIRIPVILMTYLNPVLSHGIAAFANDCREAGIAGVIVPDVPFEEDAVLEDALRMADVDFIRLIPLTAPDDRIRAIAGEAEGFIYAVTVDGITGARDSFAGSSADRLAWLREIADVPVLAGFGISTPAQVREFGRSADGVIVGSVIVDAFHRGDLVSISELIRAARNTPVPAE</sequence>
<evidence type="ECO:0000256" key="5">
    <source>
        <dbReference type="ARBA" id="ARBA00022822"/>
    </source>
</evidence>
<evidence type="ECO:0000256" key="4">
    <source>
        <dbReference type="ARBA" id="ARBA00022605"/>
    </source>
</evidence>
<evidence type="ECO:0000256" key="2">
    <source>
        <dbReference type="ARBA" id="ARBA00004733"/>
    </source>
</evidence>
<dbReference type="STRING" id="550447.SAMN05428946_1983"/>
<dbReference type="InterPro" id="IPR002028">
    <property type="entry name" value="Trp_synthase_suA"/>
</dbReference>
<dbReference type="OrthoDB" id="9804578at2"/>
<dbReference type="PANTHER" id="PTHR43406:SF1">
    <property type="entry name" value="TRYPTOPHAN SYNTHASE ALPHA CHAIN, CHLOROPLASTIC"/>
    <property type="match status" value="1"/>
</dbReference>
<dbReference type="CDD" id="cd04724">
    <property type="entry name" value="Tryptophan_synthase_alpha"/>
    <property type="match status" value="1"/>
</dbReference>
<dbReference type="EMBL" id="FTPL01000003">
    <property type="protein sequence ID" value="SIT87178.1"/>
    <property type="molecule type" value="Genomic_DNA"/>
</dbReference>
<comment type="similarity">
    <text evidence="9 10">Belongs to the TrpA family.</text>
</comment>
<dbReference type="RefSeq" id="WP_076758602.1">
    <property type="nucleotide sequence ID" value="NZ_FTPL01000003.1"/>
</dbReference>
<dbReference type="EC" id="4.2.1.20" evidence="9"/>
<dbReference type="HAMAP" id="MF_00131">
    <property type="entry name" value="Trp_synth_alpha"/>
    <property type="match status" value="1"/>
</dbReference>
<evidence type="ECO:0000256" key="7">
    <source>
        <dbReference type="ARBA" id="ARBA00023239"/>
    </source>
</evidence>
<dbReference type="FunFam" id="3.20.20.70:FF:000037">
    <property type="entry name" value="Tryptophan synthase alpha chain"/>
    <property type="match status" value="1"/>
</dbReference>
<reference evidence="12" key="1">
    <citation type="submission" date="2017-01" db="EMBL/GenBank/DDBJ databases">
        <authorList>
            <person name="Varghese N."/>
            <person name="Submissions S."/>
        </authorList>
    </citation>
    <scope>NUCLEOTIDE SEQUENCE [LARGE SCALE GENOMIC DNA]</scope>
    <source>
        <strain evidence="12">MNA4</strain>
    </source>
</reference>
<dbReference type="InterPro" id="IPR013785">
    <property type="entry name" value="Aldolase_TIM"/>
</dbReference>
<evidence type="ECO:0000256" key="9">
    <source>
        <dbReference type="HAMAP-Rule" id="MF_00131"/>
    </source>
</evidence>
<evidence type="ECO:0000256" key="1">
    <source>
        <dbReference type="ARBA" id="ARBA00003365"/>
    </source>
</evidence>
<proteinExistence type="inferred from homology"/>
<dbReference type="Gene3D" id="3.20.20.70">
    <property type="entry name" value="Aldolase class I"/>
    <property type="match status" value="1"/>
</dbReference>
<gene>
    <name evidence="9" type="primary">trpA</name>
    <name evidence="11" type="ORF">SAMN05428946_1983</name>
</gene>
<protein>
    <recommendedName>
        <fullName evidence="9">Tryptophan synthase alpha chain</fullName>
        <ecNumber evidence="9">4.2.1.20</ecNumber>
    </recommendedName>
</protein>
<evidence type="ECO:0000256" key="10">
    <source>
        <dbReference type="RuleBase" id="RU003662"/>
    </source>
</evidence>